<protein>
    <recommendedName>
        <fullName evidence="2">DUF2231 domain-containing protein</fullName>
    </recommendedName>
</protein>
<sequence>MEITMLDTFFGLPMHPLIVHATEVVVPTAALILLLAAFWPRFRRWAKLLPLGLTLAALVLVPLSTESGEALEERVSESALIETHADLAEGMLPWVIGMVLIAAVLFWWNLKKAPTTRAPQWVAIAIAVAALGASSGTMVQAILIGHSGATAVWSEDMGTPAQ</sequence>
<dbReference type="OrthoDB" id="4864772at2"/>
<dbReference type="AlphaFoldDB" id="A0A5F0D863"/>
<feature type="domain" description="DUF2231" evidence="2">
    <location>
        <begin position="11"/>
        <end position="159"/>
    </location>
</feature>
<reference evidence="3 4" key="1">
    <citation type="submission" date="2019-03" db="EMBL/GenBank/DDBJ databases">
        <title>Genomics of glacier-inhabiting Cryobacterium strains.</title>
        <authorList>
            <person name="Liu Q."/>
            <person name="Xin Y.-H."/>
        </authorList>
    </citation>
    <scope>NUCLEOTIDE SEQUENCE [LARGE SCALE GENOMIC DNA]</scope>
    <source>
        <strain evidence="3 4">Hh15</strain>
    </source>
</reference>
<keyword evidence="1" id="KW-1133">Transmembrane helix</keyword>
<accession>A0A5F0D863</accession>
<dbReference type="EMBL" id="SOFF01000016">
    <property type="protein sequence ID" value="TFB92347.1"/>
    <property type="molecule type" value="Genomic_DNA"/>
</dbReference>
<dbReference type="Pfam" id="PF09990">
    <property type="entry name" value="DUF2231"/>
    <property type="match status" value="1"/>
</dbReference>
<organism evidence="3 4">
    <name type="scientific">Cryobacterium luteum</name>
    <dbReference type="NCBI Taxonomy" id="1424661"/>
    <lineage>
        <taxon>Bacteria</taxon>
        <taxon>Bacillati</taxon>
        <taxon>Actinomycetota</taxon>
        <taxon>Actinomycetes</taxon>
        <taxon>Micrococcales</taxon>
        <taxon>Microbacteriaceae</taxon>
        <taxon>Cryobacterium</taxon>
    </lineage>
</organism>
<evidence type="ECO:0000256" key="1">
    <source>
        <dbReference type="SAM" id="Phobius"/>
    </source>
</evidence>
<feature type="transmembrane region" description="Helical" evidence="1">
    <location>
        <begin position="122"/>
        <end position="144"/>
    </location>
</feature>
<evidence type="ECO:0000259" key="2">
    <source>
        <dbReference type="Pfam" id="PF09990"/>
    </source>
</evidence>
<comment type="caution">
    <text evidence="3">The sequence shown here is derived from an EMBL/GenBank/DDBJ whole genome shotgun (WGS) entry which is preliminary data.</text>
</comment>
<name>A0A5F0D863_9MICO</name>
<evidence type="ECO:0000313" key="3">
    <source>
        <dbReference type="EMBL" id="TFB92347.1"/>
    </source>
</evidence>
<gene>
    <name evidence="3" type="ORF">E3O10_04715</name>
</gene>
<feature type="transmembrane region" description="Helical" evidence="1">
    <location>
        <begin position="17"/>
        <end position="38"/>
    </location>
</feature>
<proteinExistence type="predicted"/>
<feature type="transmembrane region" description="Helical" evidence="1">
    <location>
        <begin position="45"/>
        <end position="63"/>
    </location>
</feature>
<dbReference type="InterPro" id="IPR019251">
    <property type="entry name" value="DUF2231_TM"/>
</dbReference>
<keyword evidence="4" id="KW-1185">Reference proteome</keyword>
<keyword evidence="1" id="KW-0472">Membrane</keyword>
<keyword evidence="1" id="KW-0812">Transmembrane</keyword>
<dbReference type="Proteomes" id="UP000297654">
    <property type="component" value="Unassembled WGS sequence"/>
</dbReference>
<feature type="transmembrane region" description="Helical" evidence="1">
    <location>
        <begin position="91"/>
        <end position="110"/>
    </location>
</feature>
<evidence type="ECO:0000313" key="4">
    <source>
        <dbReference type="Proteomes" id="UP000297654"/>
    </source>
</evidence>